<feature type="transmembrane region" description="Helical" evidence="9">
    <location>
        <begin position="223"/>
        <end position="241"/>
    </location>
</feature>
<dbReference type="GO" id="GO:0015031">
    <property type="term" value="P:protein transport"/>
    <property type="evidence" value="ECO:0007669"/>
    <property type="project" value="UniProtKB-KW"/>
</dbReference>
<feature type="transmembrane region" description="Helical" evidence="9">
    <location>
        <begin position="164"/>
        <end position="191"/>
    </location>
</feature>
<evidence type="ECO:0000313" key="11">
    <source>
        <dbReference type="EMBL" id="AUN28504.1"/>
    </source>
</evidence>
<keyword evidence="7 9" id="KW-1133">Transmembrane helix</keyword>
<feature type="transmembrane region" description="Helical" evidence="9">
    <location>
        <begin position="12"/>
        <end position="37"/>
    </location>
</feature>
<keyword evidence="5 9" id="KW-0812">Transmembrane</keyword>
<proteinExistence type="inferred from homology"/>
<dbReference type="Pfam" id="PF05758">
    <property type="entry name" value="Ycf1"/>
    <property type="match status" value="1"/>
</dbReference>
<evidence type="ECO:0000256" key="10">
    <source>
        <dbReference type="SAM" id="MobiDB-lite"/>
    </source>
</evidence>
<dbReference type="RefSeq" id="YP_009466450.1">
    <property type="nucleotide sequence ID" value="NC_037080.1"/>
</dbReference>
<gene>
    <name evidence="11" type="primary">ycf1</name>
    <name evidence="9" type="synonym">TIC214</name>
    <name evidence="11" type="ORF">BK572_Gpy_0110</name>
</gene>
<reference evidence="11" key="1">
    <citation type="submission" date="2017-08" db="EMBL/GenBank/DDBJ databases">
        <title>Comparative genomic analysis of Genlisea (corckscrew plants - Lentibulariaceae) plastomes reveals an increasing loss of the ndh genes.</title>
        <authorList>
            <person name="Silva S.R."/>
            <person name="Michael T.P."/>
            <person name="Meer E.J."/>
            <person name="Pinheiro D.G."/>
            <person name="Varani A.M."/>
            <person name="Miranda V.F.O."/>
        </authorList>
    </citation>
    <scope>NUCLEOTIDE SEQUENCE</scope>
</reference>
<comment type="function">
    <text evidence="9">Involved in protein precursor import into chloroplasts. May be part of an intermediate translocation complex acting as a protein-conducting channel at the inner envelope.</text>
</comment>
<comment type="subcellular location">
    <subcellularLocation>
        <location evidence="1">Plastid membrane</location>
        <topology evidence="1">Multi-pass membrane protein</topology>
    </subcellularLocation>
    <subcellularLocation>
        <location evidence="9">Plastid</location>
        <location evidence="9">Chloroplast inner membrane</location>
    </subcellularLocation>
</comment>
<evidence type="ECO:0000256" key="5">
    <source>
        <dbReference type="ARBA" id="ARBA00022692"/>
    </source>
</evidence>
<evidence type="ECO:0000256" key="2">
    <source>
        <dbReference type="ARBA" id="ARBA00009956"/>
    </source>
</evidence>
<comment type="similarity">
    <text evidence="2 9">Belongs to the TIC214 family.</text>
</comment>
<keyword evidence="9 11" id="KW-0934">Plastid</keyword>
<dbReference type="EMBL" id="MF593123">
    <property type="protein sequence ID" value="AUN28504.1"/>
    <property type="molecule type" value="Genomic_DNA"/>
</dbReference>
<evidence type="ECO:0000256" key="9">
    <source>
        <dbReference type="RuleBase" id="RU364085"/>
    </source>
</evidence>
<geneLocation type="chloroplast" evidence="11"/>
<feature type="region of interest" description="Disordered" evidence="10">
    <location>
        <begin position="1424"/>
        <end position="1461"/>
    </location>
</feature>
<dbReference type="GO" id="GO:0009706">
    <property type="term" value="C:chloroplast inner membrane"/>
    <property type="evidence" value="ECO:0007669"/>
    <property type="project" value="UniProtKB-SubCell"/>
</dbReference>
<keyword evidence="9" id="KW-1001">Plastid inner membrane</keyword>
<feature type="transmembrane region" description="Helical" evidence="9">
    <location>
        <begin position="58"/>
        <end position="80"/>
    </location>
</feature>
<feature type="region of interest" description="Disordered" evidence="10">
    <location>
        <begin position="643"/>
        <end position="666"/>
    </location>
</feature>
<feature type="compositionally biased region" description="Basic residues" evidence="10">
    <location>
        <begin position="978"/>
        <end position="990"/>
    </location>
</feature>
<dbReference type="PANTHER" id="PTHR33163">
    <property type="entry name" value="PROTEIN TIC 214-RELATED"/>
    <property type="match status" value="1"/>
</dbReference>
<comment type="subunit">
    <text evidence="3 9">Part of the Tic complex.</text>
</comment>
<dbReference type="InterPro" id="IPR008896">
    <property type="entry name" value="TIC214"/>
</dbReference>
<organism evidence="11">
    <name type="scientific">Genlisea pygmaea</name>
    <dbReference type="NCBI Taxonomy" id="700922"/>
    <lineage>
        <taxon>Eukaryota</taxon>
        <taxon>Viridiplantae</taxon>
        <taxon>Streptophyta</taxon>
        <taxon>Embryophyta</taxon>
        <taxon>Tracheophyta</taxon>
        <taxon>Spermatophyta</taxon>
        <taxon>Magnoliopsida</taxon>
        <taxon>eudicotyledons</taxon>
        <taxon>Gunneridae</taxon>
        <taxon>Pentapetalae</taxon>
        <taxon>asterids</taxon>
        <taxon>lamiids</taxon>
        <taxon>Lamiales</taxon>
        <taxon>Lentibulariaceae</taxon>
        <taxon>Genlisea</taxon>
    </lineage>
</organism>
<protein>
    <recommendedName>
        <fullName evidence="4 9">Protein TIC 214</fullName>
    </recommendedName>
    <alternativeName>
        <fullName evidence="8 9">Translocon at the inner envelope membrane of chloroplasts 214</fullName>
    </alternativeName>
</protein>
<evidence type="ECO:0000256" key="4">
    <source>
        <dbReference type="ARBA" id="ARBA00016640"/>
    </source>
</evidence>
<name>A0A2I6QDN9_9LAMI</name>
<keyword evidence="6 9" id="KW-0653">Protein transport</keyword>
<keyword evidence="9" id="KW-0472">Membrane</keyword>
<evidence type="ECO:0000256" key="1">
    <source>
        <dbReference type="ARBA" id="ARBA00004446"/>
    </source>
</evidence>
<evidence type="ECO:0000256" key="7">
    <source>
        <dbReference type="ARBA" id="ARBA00022989"/>
    </source>
</evidence>
<dbReference type="PANTHER" id="PTHR33163:SF40">
    <property type="entry name" value="PROTEIN TIC 214"/>
    <property type="match status" value="1"/>
</dbReference>
<keyword evidence="9 11" id="KW-0150">Chloroplast</keyword>
<evidence type="ECO:0000256" key="3">
    <source>
        <dbReference type="ARBA" id="ARBA00011510"/>
    </source>
</evidence>
<evidence type="ECO:0000256" key="6">
    <source>
        <dbReference type="ARBA" id="ARBA00022927"/>
    </source>
</evidence>
<sequence length="1721" mass="203786">MIFQSFLLGNLVALWMKIIQSVIVVGLYYGFLTTFSIGPSYLFLLRALVMEEGTENKVSATTGFITGQFMIFLSIYYAPLHLALDRPHTITVLALPYLLFQFFWKNHKHFFDSGSTTRNSMRNFSIQCLFLNNLIFQFLNHFILPSSLLARLVKIYMFRCTNNMLFLTSSFIGWLIGQIFLLKILELLLVWQKKKKTNYIRSNKYIHSKKYFGSELRNFMDQVFRIVLFITCINYLGRIPFPILTKKLNKTKNVEEGVEKKMTYEQGNENKQEDEKKGIYTSGFYKDFSTEQTDKKKIQDTEKIRVNSTKDTARKTKQKSYLIHSNNNSKNSTSQKYTFGFEKFIVNFLLDFNKWNRPCRYIENNQFACAVRNEMSQYFFGISKGDGKETISFTYPPIFSNFLESTKRGLYWLRLEKYSYNEVSYSNSFQIKKVKNLNNEFLNRIEGIDNEYPCFNLLEIRPQLCHDDSIHKYFSKGHDPLFNGPYRRPINISCSIQQKINIRNLIDNFGINKLHHIFLEDAYFQQLEIKAADLDKKIVSTHFFDSLIFIKKFVFVKEQNSIDLNGKEYLLLPKGKPDSNYFITTNPNGQKNILRKGPKIQKKVPHWLYKLIDEIEQQSGEQHENGSIDYEIRSRKAKRVVILTTTNDDPDPKTKDSNTAPSDDPNEVALIRYSQQPDFRRGLIKGSMRAQRRKIVIWELFQTNVFSPLFLDRIEKPPIFSLEIPGLLQLIFRNRLDKRKTVQIVTEETNEKLRIEIAEAWDTIPFAQIIRGMMLLTQSVVRKYILLPSLILGKNIFRILLFQLPEWSEDLQEWNREMYVKCTYNGVPLSETEFPQNWLTDGIQIKIIFPFRMKPWHNSKRRSFPINRNLITNKKEKDDFSFLTIWGLESEFPFGRPRKQPSFFKPIFKELEKKKNKFHRIIHQLFSKIELPSGTTSSLSQKQIKHPVDKTSQNQINLTRINKEQKIIITQKINNPSPKKKSSNRKKFQNKKREITTRRTPQLIVKLHLLFQLFIERIYPHSSLFILNILKKNIEVFLEETKKIIEKSISNNKRKQEKIPKKTKNRIPTPKKSLDTIFKSQTNQNMLDGVPYVSQAYLLYTLSQLQISNSDKLTFVRQFQVIRPFVKPKIKESLENQGMIRLHPNLDDKKLTSSFITQWQKWLRGHYPYDLSRTNGSRLIITKRLNKVRRIIQNKKEKLRNWNSAEKDQFFFFKTHFEIYSFLIKKAVFEKYYNYDLFSYKFIIINSEKHCFLDKGTLEGKTKFSSPTSKEKLFLISITNNMGHILYMKKGADRKYFDCKIINFELRQKTKIETWITININRNQNMKIRTTNYQKIKKKDLIISKINPPNSKKEFFDWMGMNHETLKGGIGNPELWFFSEFLFRYNTYKTKPWFIPSKLLLLNWNINQKNNSEINQNEKLAVKQEQRNKEENELKEEHELTNRKDLESLPSPKNNIEENDTKLNIKKENTRKQYKSKTEAELELFLNRYLLFQFRGNEALTQPMLSNIKVYCLLLRLMDPKKITLSSIQKRELDLDIMLINLNLTRKELLKKGLFIIEPIRLSGKDGYFIMYQTVSISLVHKSKNQKQRSVASKQLAEMILPQQRITASGDKNCNLCIPENILSFRRCRTLRILICFNSKTNKNVTLVCNGKSLKNSSQVSHDKNDLDIYKNQVMKFKIFLWPNFRLEDLACMNRYWFNTSNGSHFTILRIHFYSQLKTNM</sequence>
<feature type="region of interest" description="Disordered" evidence="10">
    <location>
        <begin position="971"/>
        <end position="995"/>
    </location>
</feature>
<feature type="transmembrane region" description="Helical" evidence="9">
    <location>
        <begin position="124"/>
        <end position="144"/>
    </location>
</feature>
<feature type="compositionally biased region" description="Basic and acidic residues" evidence="10">
    <location>
        <begin position="1424"/>
        <end position="1447"/>
    </location>
</feature>
<evidence type="ECO:0000256" key="8">
    <source>
        <dbReference type="ARBA" id="ARBA00029978"/>
    </source>
</evidence>
<feature type="transmembrane region" description="Helical" evidence="9">
    <location>
        <begin position="86"/>
        <end position="104"/>
    </location>
</feature>
<accession>A0A2I6QDN9</accession>
<dbReference type="GeneID" id="36166335"/>
<keyword evidence="9" id="KW-0813">Transport</keyword>